<accession>A0A0L8H1L8</accession>
<sequence>MILTDATLWLTKIPPFRAPRFHCDRHISKTNGGHIILLRDLLHTDSKGAFLYFQILLCLYQWFE</sequence>
<proteinExistence type="predicted"/>
<organism evidence="1">
    <name type="scientific">Octopus bimaculoides</name>
    <name type="common">California two-spotted octopus</name>
    <dbReference type="NCBI Taxonomy" id="37653"/>
    <lineage>
        <taxon>Eukaryota</taxon>
        <taxon>Metazoa</taxon>
        <taxon>Spiralia</taxon>
        <taxon>Lophotrochozoa</taxon>
        <taxon>Mollusca</taxon>
        <taxon>Cephalopoda</taxon>
        <taxon>Coleoidea</taxon>
        <taxon>Octopodiformes</taxon>
        <taxon>Octopoda</taxon>
        <taxon>Incirrata</taxon>
        <taxon>Octopodidae</taxon>
        <taxon>Octopus</taxon>
    </lineage>
</organism>
<dbReference type="EMBL" id="KQ419574">
    <property type="protein sequence ID" value="KOF83128.1"/>
    <property type="molecule type" value="Genomic_DNA"/>
</dbReference>
<protein>
    <submittedName>
        <fullName evidence="1">Uncharacterized protein</fullName>
    </submittedName>
</protein>
<dbReference type="AlphaFoldDB" id="A0A0L8H1L8"/>
<gene>
    <name evidence="1" type="ORF">OCBIM_22024368mg</name>
</gene>
<reference evidence="1" key="1">
    <citation type="submission" date="2015-07" db="EMBL/GenBank/DDBJ databases">
        <title>MeaNS - Measles Nucleotide Surveillance Program.</title>
        <authorList>
            <person name="Tran T."/>
            <person name="Druce J."/>
        </authorList>
    </citation>
    <scope>NUCLEOTIDE SEQUENCE</scope>
    <source>
        <strain evidence="1">UCB-OBI-ISO-001</strain>
        <tissue evidence="1">Gonad</tissue>
    </source>
</reference>
<name>A0A0L8H1L8_OCTBM</name>
<evidence type="ECO:0000313" key="1">
    <source>
        <dbReference type="EMBL" id="KOF83128.1"/>
    </source>
</evidence>